<protein>
    <recommendedName>
        <fullName evidence="7">GtrA/DPMS transmembrane domain-containing protein</fullName>
    </recommendedName>
</protein>
<comment type="similarity">
    <text evidence="2">Belongs to the GtrA family.</text>
</comment>
<evidence type="ECO:0000256" key="2">
    <source>
        <dbReference type="ARBA" id="ARBA00009399"/>
    </source>
</evidence>
<feature type="transmembrane region" description="Helical" evidence="6">
    <location>
        <begin position="35"/>
        <end position="52"/>
    </location>
</feature>
<keyword evidence="5 6" id="KW-0472">Membrane</keyword>
<sequence>MRIGREFLSFAVVGAIGFVVDVVLLYLLAPLLGWYVARVVSFLAAATTTWAFNRRYTFAASASANASAGASIWREYMGYLATMAAGAVLNYGAYVLTLHWVEGRWAAALGVAVGSVAGMSVNFLSARYLVFRSHRGG</sequence>
<gene>
    <name evidence="8" type="ORF">VVAX_00731</name>
</gene>
<proteinExistence type="inferred from homology"/>
<feature type="transmembrane region" description="Helical" evidence="6">
    <location>
        <begin position="107"/>
        <end position="130"/>
    </location>
</feature>
<feature type="domain" description="GtrA/DPMS transmembrane" evidence="7">
    <location>
        <begin position="10"/>
        <end position="131"/>
    </location>
</feature>
<dbReference type="GO" id="GO:0005886">
    <property type="term" value="C:plasma membrane"/>
    <property type="evidence" value="ECO:0007669"/>
    <property type="project" value="TreeGrafter"/>
</dbReference>
<keyword evidence="4 6" id="KW-1133">Transmembrane helix</keyword>
<evidence type="ECO:0000256" key="6">
    <source>
        <dbReference type="SAM" id="Phobius"/>
    </source>
</evidence>
<dbReference type="Pfam" id="PF04138">
    <property type="entry name" value="GtrA_DPMS_TM"/>
    <property type="match status" value="1"/>
</dbReference>
<name>A0A679IPC8_VARPD</name>
<organism evidence="8">
    <name type="scientific">Variovorax paradoxus</name>
    <dbReference type="NCBI Taxonomy" id="34073"/>
    <lineage>
        <taxon>Bacteria</taxon>
        <taxon>Pseudomonadati</taxon>
        <taxon>Pseudomonadota</taxon>
        <taxon>Betaproteobacteria</taxon>
        <taxon>Burkholderiales</taxon>
        <taxon>Comamonadaceae</taxon>
        <taxon>Variovorax</taxon>
    </lineage>
</organism>
<dbReference type="PANTHER" id="PTHR38459">
    <property type="entry name" value="PROPHAGE BACTOPRENOL-LINKED GLUCOSE TRANSLOCASE HOMOLOG"/>
    <property type="match status" value="1"/>
</dbReference>
<dbReference type="AlphaFoldDB" id="A0A679IPC8"/>
<reference evidence="8" key="1">
    <citation type="submission" date="2019-12" db="EMBL/GenBank/DDBJ databases">
        <authorList>
            <person name="Cremers G."/>
        </authorList>
    </citation>
    <scope>NUCLEOTIDE SEQUENCE</scope>
    <source>
        <strain evidence="8">Vvax</strain>
    </source>
</reference>
<keyword evidence="3 6" id="KW-0812">Transmembrane</keyword>
<dbReference type="InterPro" id="IPR051401">
    <property type="entry name" value="GtrA_CellWall_Glycosyl"/>
</dbReference>
<evidence type="ECO:0000256" key="3">
    <source>
        <dbReference type="ARBA" id="ARBA00022692"/>
    </source>
</evidence>
<accession>A0A679IPC8</accession>
<feature type="transmembrane region" description="Helical" evidence="6">
    <location>
        <begin position="7"/>
        <end position="29"/>
    </location>
</feature>
<dbReference type="PANTHER" id="PTHR38459:SF1">
    <property type="entry name" value="PROPHAGE BACTOPRENOL-LINKED GLUCOSE TRANSLOCASE HOMOLOG"/>
    <property type="match status" value="1"/>
</dbReference>
<evidence type="ECO:0000256" key="4">
    <source>
        <dbReference type="ARBA" id="ARBA00022989"/>
    </source>
</evidence>
<dbReference type="EMBL" id="LR743507">
    <property type="protein sequence ID" value="CAA2100411.1"/>
    <property type="molecule type" value="Genomic_DNA"/>
</dbReference>
<evidence type="ECO:0000256" key="5">
    <source>
        <dbReference type="ARBA" id="ARBA00023136"/>
    </source>
</evidence>
<evidence type="ECO:0000256" key="1">
    <source>
        <dbReference type="ARBA" id="ARBA00004141"/>
    </source>
</evidence>
<dbReference type="GO" id="GO:0000271">
    <property type="term" value="P:polysaccharide biosynthetic process"/>
    <property type="evidence" value="ECO:0007669"/>
    <property type="project" value="InterPro"/>
</dbReference>
<comment type="subcellular location">
    <subcellularLocation>
        <location evidence="1">Membrane</location>
        <topology evidence="1">Multi-pass membrane protein</topology>
    </subcellularLocation>
</comment>
<evidence type="ECO:0000313" key="8">
    <source>
        <dbReference type="EMBL" id="CAA2100411.1"/>
    </source>
</evidence>
<feature type="transmembrane region" description="Helical" evidence="6">
    <location>
        <begin position="79"/>
        <end position="101"/>
    </location>
</feature>
<dbReference type="InterPro" id="IPR007267">
    <property type="entry name" value="GtrA_DPMS_TM"/>
</dbReference>
<dbReference type="RefSeq" id="WP_339088471.1">
    <property type="nucleotide sequence ID" value="NZ_LR743507.1"/>
</dbReference>
<evidence type="ECO:0000259" key="7">
    <source>
        <dbReference type="Pfam" id="PF04138"/>
    </source>
</evidence>